<dbReference type="CDD" id="cd00085">
    <property type="entry name" value="HNHc"/>
    <property type="match status" value="1"/>
</dbReference>
<feature type="region of interest" description="Disordered" evidence="1">
    <location>
        <begin position="321"/>
        <end position="340"/>
    </location>
</feature>
<feature type="region of interest" description="Disordered" evidence="1">
    <location>
        <begin position="428"/>
        <end position="588"/>
    </location>
</feature>
<dbReference type="RefSeq" id="WP_339575380.1">
    <property type="nucleotide sequence ID" value="NZ_JBBIAA010000014.1"/>
</dbReference>
<evidence type="ECO:0000259" key="2">
    <source>
        <dbReference type="SMART" id="SM00507"/>
    </source>
</evidence>
<dbReference type="InterPro" id="IPR003870">
    <property type="entry name" value="DUF222"/>
</dbReference>
<feature type="domain" description="HNH nuclease" evidence="2">
    <location>
        <begin position="582"/>
        <end position="634"/>
    </location>
</feature>
<feature type="compositionally biased region" description="Low complexity" evidence="1">
    <location>
        <begin position="453"/>
        <end position="479"/>
    </location>
</feature>
<feature type="compositionally biased region" description="Low complexity" evidence="1">
    <location>
        <begin position="656"/>
        <end position="677"/>
    </location>
</feature>
<protein>
    <submittedName>
        <fullName evidence="3">DUF222 domain-containing protein</fullName>
    </submittedName>
</protein>
<evidence type="ECO:0000313" key="3">
    <source>
        <dbReference type="EMBL" id="MEJ5945996.1"/>
    </source>
</evidence>
<proteinExistence type="predicted"/>
<feature type="compositionally biased region" description="Pro residues" evidence="1">
    <location>
        <begin position="542"/>
        <end position="551"/>
    </location>
</feature>
<feature type="compositionally biased region" description="Pro residues" evidence="1">
    <location>
        <begin position="525"/>
        <end position="534"/>
    </location>
</feature>
<reference evidence="3 4" key="1">
    <citation type="journal article" date="2017" name="Int. J. Syst. Evol. Microbiol.">
        <title>Pseudokineococcus basanitobsidens sp. nov., isolated from volcanic rock.</title>
        <authorList>
            <person name="Lee D.W."/>
            <person name="Park M.Y."/>
            <person name="Kim J.J."/>
            <person name="Kim B.S."/>
        </authorList>
    </citation>
    <scope>NUCLEOTIDE SEQUENCE [LARGE SCALE GENOMIC DNA]</scope>
    <source>
        <strain evidence="3 4">DSM 103726</strain>
    </source>
</reference>
<sequence>MDDDAAGDASGGVPVARRRAAALVGALVDQQAVRARSYAATLTTVADLVEQMSAPGGPTAPLAGSATGPGPGAVTDPSAPGGGVAARRGRASTDAARSRRRVRARLARAYATGDPVEATTAEVATALRMATSAAARLVDDALALTTDLPTTLAALEQGITTEAHARVVAAGTSDLDAPAARWVDAHLTAEDLTRSTPAELRARLAHLSALADPHQLSTRTRADTCARAVHLAPLPHGMAQLTATGPALDLAACFDVLTAVSRDRGGPHGHVDPHAAAAAGLDVLTAAATPDAALPDRRGADARRFDALVDLLAAPAAGAAVDRTGTGDVARPAHGAHPGRCHGPQVVVAMTSLLGLDHEPAHLAGVGPVPATQLAARLRHHPYRRAFTDPVTGQLVALDGHLTRPTGTPGTTAVETVALPALLDHLDAPGTTTAAGRTRPGTLPTHTELLDATSTPTTSTGTTSTETTSTGTTSGSARSGTDRARAAASGGRRRPLAPVVPGAPDQPAAPPGSPGAPPGTTVAPPGNPVAPPGTPLAQPGTPAAPPPPTDPPRATAARRPTGGRDDCPVTAAGGGPYTPSTATARHVRDREPRCAFPGCRVPATRCDLDHLRSYAGGGPTCPCNLHPLCRRHHLAKHRFGWRVEHRTDNPADTSLTWTSPTGRSTTTRPHPLLPTRPGDVPRPDEARPTSEVAGDDAVSYPTDDGADDDVVRTRGATEPARRRAAPAQEHRRPAAHPSRPRSSWSDDAPPPPF</sequence>
<organism evidence="3 4">
    <name type="scientific">Pseudokineococcus basanitobsidens</name>
    <dbReference type="NCBI Taxonomy" id="1926649"/>
    <lineage>
        <taxon>Bacteria</taxon>
        <taxon>Bacillati</taxon>
        <taxon>Actinomycetota</taxon>
        <taxon>Actinomycetes</taxon>
        <taxon>Kineosporiales</taxon>
        <taxon>Kineosporiaceae</taxon>
        <taxon>Pseudokineococcus</taxon>
    </lineage>
</organism>
<name>A0ABU8RLR5_9ACTN</name>
<dbReference type="InterPro" id="IPR003615">
    <property type="entry name" value="HNH_nuc"/>
</dbReference>
<evidence type="ECO:0000256" key="1">
    <source>
        <dbReference type="SAM" id="MobiDB-lite"/>
    </source>
</evidence>
<dbReference type="EMBL" id="JBBIAA010000014">
    <property type="protein sequence ID" value="MEJ5945996.1"/>
    <property type="molecule type" value="Genomic_DNA"/>
</dbReference>
<dbReference type="Gene3D" id="1.10.30.50">
    <property type="match status" value="1"/>
</dbReference>
<feature type="compositionally biased region" description="Basic and acidic residues" evidence="1">
    <location>
        <begin position="679"/>
        <end position="688"/>
    </location>
</feature>
<feature type="compositionally biased region" description="Low complexity" evidence="1">
    <location>
        <begin position="428"/>
        <end position="442"/>
    </location>
</feature>
<gene>
    <name evidence="3" type="ORF">WDZ17_11910</name>
</gene>
<feature type="compositionally biased region" description="Pro residues" evidence="1">
    <location>
        <begin position="507"/>
        <end position="517"/>
    </location>
</feature>
<keyword evidence="4" id="KW-1185">Reference proteome</keyword>
<feature type="region of interest" description="Disordered" evidence="1">
    <location>
        <begin position="648"/>
        <end position="753"/>
    </location>
</feature>
<feature type="region of interest" description="Disordered" evidence="1">
    <location>
        <begin position="56"/>
        <end position="98"/>
    </location>
</feature>
<comment type="caution">
    <text evidence="3">The sequence shown here is derived from an EMBL/GenBank/DDBJ whole genome shotgun (WGS) entry which is preliminary data.</text>
</comment>
<evidence type="ECO:0000313" key="4">
    <source>
        <dbReference type="Proteomes" id="UP001387100"/>
    </source>
</evidence>
<dbReference type="SMART" id="SM00507">
    <property type="entry name" value="HNHc"/>
    <property type="match status" value="1"/>
</dbReference>
<feature type="compositionally biased region" description="Low complexity" evidence="1">
    <location>
        <begin position="497"/>
        <end position="506"/>
    </location>
</feature>
<dbReference type="Proteomes" id="UP001387100">
    <property type="component" value="Unassembled WGS sequence"/>
</dbReference>
<accession>A0ABU8RLR5</accession>
<dbReference type="Pfam" id="PF02720">
    <property type="entry name" value="DUF222"/>
    <property type="match status" value="1"/>
</dbReference>